<feature type="compositionally biased region" description="Basic and acidic residues" evidence="1">
    <location>
        <begin position="42"/>
        <end position="52"/>
    </location>
</feature>
<evidence type="ECO:0000256" key="1">
    <source>
        <dbReference type="SAM" id="MobiDB-lite"/>
    </source>
</evidence>
<accession>A0A9N9A4E2</accession>
<dbReference type="OrthoDB" id="2442568at2759"/>
<keyword evidence="3" id="KW-1185">Reference proteome</keyword>
<sequence length="90" mass="10441">MKFKDVNVNVTMNDDDDKFSKPYDKTEQTYSGTTNQVAHTKTAFDKNNVKPENEIEEMKKFDKQESLEWSAANKQISDQTNSKSFQPVEK</sequence>
<evidence type="ECO:0000313" key="2">
    <source>
        <dbReference type="EMBL" id="CAG8516439.1"/>
    </source>
</evidence>
<feature type="region of interest" description="Disordered" evidence="1">
    <location>
        <begin position="12"/>
        <end position="52"/>
    </location>
</feature>
<gene>
    <name evidence="2" type="ORF">DEBURN_LOCUS5440</name>
</gene>
<feature type="compositionally biased region" description="Basic and acidic residues" evidence="1">
    <location>
        <begin position="18"/>
        <end position="27"/>
    </location>
</feature>
<evidence type="ECO:0000313" key="3">
    <source>
        <dbReference type="Proteomes" id="UP000789706"/>
    </source>
</evidence>
<organism evidence="2 3">
    <name type="scientific">Diversispora eburnea</name>
    <dbReference type="NCBI Taxonomy" id="1213867"/>
    <lineage>
        <taxon>Eukaryota</taxon>
        <taxon>Fungi</taxon>
        <taxon>Fungi incertae sedis</taxon>
        <taxon>Mucoromycota</taxon>
        <taxon>Glomeromycotina</taxon>
        <taxon>Glomeromycetes</taxon>
        <taxon>Diversisporales</taxon>
        <taxon>Diversisporaceae</taxon>
        <taxon>Diversispora</taxon>
    </lineage>
</organism>
<feature type="compositionally biased region" description="Polar residues" evidence="1">
    <location>
        <begin position="72"/>
        <end position="90"/>
    </location>
</feature>
<dbReference type="AlphaFoldDB" id="A0A9N9A4E2"/>
<dbReference type="EMBL" id="CAJVPK010000486">
    <property type="protein sequence ID" value="CAG8516439.1"/>
    <property type="molecule type" value="Genomic_DNA"/>
</dbReference>
<proteinExistence type="predicted"/>
<feature type="region of interest" description="Disordered" evidence="1">
    <location>
        <begin position="70"/>
        <end position="90"/>
    </location>
</feature>
<dbReference type="Proteomes" id="UP000789706">
    <property type="component" value="Unassembled WGS sequence"/>
</dbReference>
<name>A0A9N9A4E2_9GLOM</name>
<reference evidence="2" key="1">
    <citation type="submission" date="2021-06" db="EMBL/GenBank/DDBJ databases">
        <authorList>
            <person name="Kallberg Y."/>
            <person name="Tangrot J."/>
            <person name="Rosling A."/>
        </authorList>
    </citation>
    <scope>NUCLEOTIDE SEQUENCE</scope>
    <source>
        <strain evidence="2">AZ414A</strain>
    </source>
</reference>
<protein>
    <submittedName>
        <fullName evidence="2">6785_t:CDS:1</fullName>
    </submittedName>
</protein>
<comment type="caution">
    <text evidence="2">The sequence shown here is derived from an EMBL/GenBank/DDBJ whole genome shotgun (WGS) entry which is preliminary data.</text>
</comment>
<feature type="compositionally biased region" description="Polar residues" evidence="1">
    <location>
        <begin position="28"/>
        <end position="39"/>
    </location>
</feature>